<feature type="domain" description="Ice-binding protein C-terminal" evidence="2">
    <location>
        <begin position="158"/>
        <end position="182"/>
    </location>
</feature>
<protein>
    <submittedName>
        <fullName evidence="3">FxDxF family PEP-CTERM protein</fullName>
    </submittedName>
</protein>
<feature type="signal peptide" evidence="1">
    <location>
        <begin position="1"/>
        <end position="22"/>
    </location>
</feature>
<evidence type="ECO:0000256" key="1">
    <source>
        <dbReference type="SAM" id="SignalP"/>
    </source>
</evidence>
<dbReference type="NCBIfam" id="TIGR02595">
    <property type="entry name" value="PEP_CTERM"/>
    <property type="match status" value="1"/>
</dbReference>
<dbReference type="Pfam" id="PF07589">
    <property type="entry name" value="PEP-CTERM"/>
    <property type="match status" value="1"/>
</dbReference>
<dbReference type="Proteomes" id="UP000321323">
    <property type="component" value="Chromosome"/>
</dbReference>
<name>A0ABZ1US13_9BURK</name>
<proteinExistence type="predicted"/>
<reference evidence="3 4" key="1">
    <citation type="journal article" date="2019" name="Int. J. Syst. Evol. Microbiol.">
        <title>The Draft Whole-Genome Sequence of the Antibiotic Producer Empedobacter haloabium ATCC 31962 Provides Indications for Its Taxonomic Reclassification.</title>
        <authorList>
            <person name="Miess H."/>
            <person name="Arlt P."/>
            <person name="Apel A.K."/>
            <person name="Weber T."/>
            <person name="Nieselt K."/>
            <person name="Hanssen F."/>
            <person name="Czemmel S."/>
            <person name="Nahnsen S."/>
            <person name="Gross H."/>
        </authorList>
    </citation>
    <scope>NUCLEOTIDE SEQUENCE [LARGE SCALE GENOMIC DNA]</scope>
    <source>
        <strain evidence="3 4">ATCC 31962</strain>
    </source>
</reference>
<evidence type="ECO:0000259" key="2">
    <source>
        <dbReference type="Pfam" id="PF07589"/>
    </source>
</evidence>
<keyword evidence="4" id="KW-1185">Reference proteome</keyword>
<sequence length="183" mass="19185">MTKLIKYCLAAALAFGTAQAHAGYIDLSQVQDVSAVLNDANSYDFGHRIVTNAAPGAANNGFADRYTFALNTAYQTNALMTSTLYSDNTGLVITGFNLRTATGALVFEGSVNPLFDTADQAWGFEGNRALASGNYYLEVTGYTTAADASYSGTLAINAVPEPTSLALMLGGLAVLGVAMRRRA</sequence>
<feature type="chain" id="PRO_5046567283" evidence="1">
    <location>
        <begin position="23"/>
        <end position="183"/>
    </location>
</feature>
<accession>A0ABZ1US13</accession>
<keyword evidence="1" id="KW-0732">Signal</keyword>
<gene>
    <name evidence="3" type="ORF">E7V67_006920</name>
</gene>
<dbReference type="EMBL" id="CP136508">
    <property type="protein sequence ID" value="WUR14836.1"/>
    <property type="molecule type" value="Genomic_DNA"/>
</dbReference>
<dbReference type="InterPro" id="IPR013424">
    <property type="entry name" value="Ice-binding_C"/>
</dbReference>
<organism evidence="3 4">
    <name type="scientific">[Empedobacter] haloabium</name>
    <dbReference type="NCBI Taxonomy" id="592317"/>
    <lineage>
        <taxon>Bacteria</taxon>
        <taxon>Pseudomonadati</taxon>
        <taxon>Pseudomonadota</taxon>
        <taxon>Betaproteobacteria</taxon>
        <taxon>Burkholderiales</taxon>
        <taxon>Oxalobacteraceae</taxon>
        <taxon>Telluria group</taxon>
        <taxon>Telluria group incertae sedis</taxon>
    </lineage>
</organism>
<evidence type="ECO:0000313" key="4">
    <source>
        <dbReference type="Proteomes" id="UP000321323"/>
    </source>
</evidence>
<evidence type="ECO:0000313" key="3">
    <source>
        <dbReference type="EMBL" id="WUR14836.1"/>
    </source>
</evidence>
<dbReference type="NCBIfam" id="NF038126">
    <property type="entry name" value="PEP_CTERM_FxDxF"/>
    <property type="match status" value="1"/>
</dbReference>